<gene>
    <name evidence="1" type="ORF">AVEN_42857_1</name>
</gene>
<evidence type="ECO:0000313" key="2">
    <source>
        <dbReference type="Proteomes" id="UP000499080"/>
    </source>
</evidence>
<protein>
    <submittedName>
        <fullName evidence="1">Uncharacterized protein</fullName>
    </submittedName>
</protein>
<dbReference type="EMBL" id="BGPR01000015">
    <property type="protein sequence ID" value="GBL78326.1"/>
    <property type="molecule type" value="Genomic_DNA"/>
</dbReference>
<reference evidence="1 2" key="1">
    <citation type="journal article" date="2019" name="Sci. Rep.">
        <title>Orb-weaving spider Araneus ventricosus genome elucidates the spidroin gene catalogue.</title>
        <authorList>
            <person name="Kono N."/>
            <person name="Nakamura H."/>
            <person name="Ohtoshi R."/>
            <person name="Moran D.A.P."/>
            <person name="Shinohara A."/>
            <person name="Yoshida Y."/>
            <person name="Fujiwara M."/>
            <person name="Mori M."/>
            <person name="Tomita M."/>
            <person name="Arakawa K."/>
        </authorList>
    </citation>
    <scope>NUCLEOTIDE SEQUENCE [LARGE SCALE GENOMIC DNA]</scope>
</reference>
<comment type="caution">
    <text evidence="1">The sequence shown here is derived from an EMBL/GenBank/DDBJ whole genome shotgun (WGS) entry which is preliminary data.</text>
</comment>
<evidence type="ECO:0000313" key="1">
    <source>
        <dbReference type="EMBL" id="GBL78326.1"/>
    </source>
</evidence>
<sequence length="110" mass="12477">MYCCLNDNASNYMYITPDSQAELGLGSIYLAWLGQDPLKPAIHFTDKLYILESEKEKAIKKSMEMSQTSSMVGIQSGLKSDRKIRGTLKEDIEKNNALRRLKPRFEGSIN</sequence>
<proteinExistence type="predicted"/>
<accession>A0A4Y2AGG0</accession>
<keyword evidence="2" id="KW-1185">Reference proteome</keyword>
<organism evidence="1 2">
    <name type="scientific">Araneus ventricosus</name>
    <name type="common">Orbweaver spider</name>
    <name type="synonym">Epeira ventricosa</name>
    <dbReference type="NCBI Taxonomy" id="182803"/>
    <lineage>
        <taxon>Eukaryota</taxon>
        <taxon>Metazoa</taxon>
        <taxon>Ecdysozoa</taxon>
        <taxon>Arthropoda</taxon>
        <taxon>Chelicerata</taxon>
        <taxon>Arachnida</taxon>
        <taxon>Araneae</taxon>
        <taxon>Araneomorphae</taxon>
        <taxon>Entelegynae</taxon>
        <taxon>Araneoidea</taxon>
        <taxon>Araneidae</taxon>
        <taxon>Araneus</taxon>
    </lineage>
</organism>
<name>A0A4Y2AGG0_ARAVE</name>
<dbReference type="AlphaFoldDB" id="A0A4Y2AGG0"/>
<dbReference type="Proteomes" id="UP000499080">
    <property type="component" value="Unassembled WGS sequence"/>
</dbReference>